<proteinExistence type="predicted"/>
<protein>
    <submittedName>
        <fullName evidence="1">Uncharacterized protein</fullName>
    </submittedName>
</protein>
<name>A0A6H1ZH29_9ZZZZ</name>
<dbReference type="AlphaFoldDB" id="A0A6H1ZH29"/>
<evidence type="ECO:0000313" key="1">
    <source>
        <dbReference type="EMBL" id="QJA46864.1"/>
    </source>
</evidence>
<organism evidence="1">
    <name type="scientific">viral metagenome</name>
    <dbReference type="NCBI Taxonomy" id="1070528"/>
    <lineage>
        <taxon>unclassified sequences</taxon>
        <taxon>metagenomes</taxon>
        <taxon>organismal metagenomes</taxon>
    </lineage>
</organism>
<sequence>MKKEIKIEKETLEDIKSDLCVCKDMITQLCNHSEDVPDLKIGFELGQLQMIILRVFNDILEL</sequence>
<reference evidence="1" key="1">
    <citation type="submission" date="2020-03" db="EMBL/GenBank/DDBJ databases">
        <title>The deep terrestrial virosphere.</title>
        <authorList>
            <person name="Holmfeldt K."/>
            <person name="Nilsson E."/>
            <person name="Simone D."/>
            <person name="Lopez-Fernandez M."/>
            <person name="Wu X."/>
            <person name="de Brujin I."/>
            <person name="Lundin D."/>
            <person name="Andersson A."/>
            <person name="Bertilsson S."/>
            <person name="Dopson M."/>
        </authorList>
    </citation>
    <scope>NUCLEOTIDE SEQUENCE</scope>
    <source>
        <strain evidence="1">TM448A00549</strain>
    </source>
</reference>
<dbReference type="EMBL" id="MT144024">
    <property type="protein sequence ID" value="QJA46864.1"/>
    <property type="molecule type" value="Genomic_DNA"/>
</dbReference>
<accession>A0A6H1ZH29</accession>
<gene>
    <name evidence="1" type="ORF">TM448A00549_0001</name>
</gene>